<keyword evidence="3" id="KW-1185">Reference proteome</keyword>
<protein>
    <submittedName>
        <fullName evidence="2">Uncharacterized protein</fullName>
    </submittedName>
</protein>
<proteinExistence type="predicted"/>
<dbReference type="Proteomes" id="UP001500034">
    <property type="component" value="Unassembled WGS sequence"/>
</dbReference>
<dbReference type="RefSeq" id="WP_345594119.1">
    <property type="nucleotide sequence ID" value="NZ_BAABCQ010000078.1"/>
</dbReference>
<evidence type="ECO:0000256" key="1">
    <source>
        <dbReference type="SAM" id="MobiDB-lite"/>
    </source>
</evidence>
<organism evidence="2 3">
    <name type="scientific">Streptomyces marokkonensis</name>
    <dbReference type="NCBI Taxonomy" id="324855"/>
    <lineage>
        <taxon>Bacteria</taxon>
        <taxon>Bacillati</taxon>
        <taxon>Actinomycetota</taxon>
        <taxon>Actinomycetes</taxon>
        <taxon>Kitasatosporales</taxon>
        <taxon>Streptomycetaceae</taxon>
        <taxon>Streptomyces</taxon>
    </lineage>
</organism>
<reference evidence="3" key="1">
    <citation type="journal article" date="2019" name="Int. J. Syst. Evol. Microbiol.">
        <title>The Global Catalogue of Microorganisms (GCM) 10K type strain sequencing project: providing services to taxonomists for standard genome sequencing and annotation.</title>
        <authorList>
            <consortium name="The Broad Institute Genomics Platform"/>
            <consortium name="The Broad Institute Genome Sequencing Center for Infectious Disease"/>
            <person name="Wu L."/>
            <person name="Ma J."/>
        </authorList>
    </citation>
    <scope>NUCLEOTIDE SEQUENCE [LARGE SCALE GENOMIC DNA]</scope>
    <source>
        <strain evidence="3">JCM 17027</strain>
    </source>
</reference>
<feature type="region of interest" description="Disordered" evidence="1">
    <location>
        <begin position="1"/>
        <end position="56"/>
    </location>
</feature>
<evidence type="ECO:0000313" key="2">
    <source>
        <dbReference type="EMBL" id="GAA3988583.1"/>
    </source>
</evidence>
<feature type="region of interest" description="Disordered" evidence="1">
    <location>
        <begin position="159"/>
        <end position="228"/>
    </location>
</feature>
<feature type="compositionally biased region" description="Low complexity" evidence="1">
    <location>
        <begin position="20"/>
        <end position="41"/>
    </location>
</feature>
<feature type="region of interest" description="Disordered" evidence="1">
    <location>
        <begin position="95"/>
        <end position="114"/>
    </location>
</feature>
<name>A0ABP7QV64_9ACTN</name>
<gene>
    <name evidence="2" type="ORF">GCM10022384_40540</name>
</gene>
<comment type="caution">
    <text evidence="2">The sequence shown here is derived from an EMBL/GenBank/DDBJ whole genome shotgun (WGS) entry which is preliminary data.</text>
</comment>
<feature type="compositionally biased region" description="Pro residues" evidence="1">
    <location>
        <begin position="209"/>
        <end position="219"/>
    </location>
</feature>
<accession>A0ABP7QV64</accession>
<sequence>MSESVKTGPRSKAGDKVRTEASATAGQAGQAAGQVAGTAAEQARHVAGEARQQAGTAIQDLRSRAMDEADGQTRRAAGTLRQWADDLSDLAEHARNDSAARSMAQHAADRGHRAAGYLEKEGAEGLVTDLQGFARRRPGAFLGGALLAGLAVGRLAKVGSAARSDGSGQGPATGSADREGLAAAPDTAPLPPGPAPGAPPRVSGTGAPVSPPTGTPPGGAPGRAHPEV</sequence>
<evidence type="ECO:0000313" key="3">
    <source>
        <dbReference type="Proteomes" id="UP001500034"/>
    </source>
</evidence>
<dbReference type="EMBL" id="BAABCQ010000078">
    <property type="protein sequence ID" value="GAA3988583.1"/>
    <property type="molecule type" value="Genomic_DNA"/>
</dbReference>
<feature type="compositionally biased region" description="Pro residues" evidence="1">
    <location>
        <begin position="188"/>
        <end position="199"/>
    </location>
</feature>